<dbReference type="Gene3D" id="3.20.110.10">
    <property type="entry name" value="Glycoside hydrolase 38, N terminal domain"/>
    <property type="match status" value="2"/>
</dbReference>
<dbReference type="Proteomes" id="UP000492821">
    <property type="component" value="Unassembled WGS sequence"/>
</dbReference>
<keyword evidence="3 7" id="KW-0378">Hydrolase</keyword>
<accession>A0A7E4WCA8</accession>
<dbReference type="PANTHER" id="PTHR11607:SF3">
    <property type="entry name" value="LYSOSOMAL ALPHA-MANNOSIDASE"/>
    <property type="match status" value="1"/>
</dbReference>
<dbReference type="Pfam" id="PF01074">
    <property type="entry name" value="Glyco_hydro_38N"/>
    <property type="match status" value="2"/>
</dbReference>
<evidence type="ECO:0000256" key="2">
    <source>
        <dbReference type="ARBA" id="ARBA00022723"/>
    </source>
</evidence>
<comment type="cofactor">
    <cofactor evidence="7">
        <name>Zn(2+)</name>
        <dbReference type="ChEBI" id="CHEBI:29105"/>
    </cofactor>
    <text evidence="7">Binds 1 zinc ion per subunit.</text>
</comment>
<dbReference type="InterPro" id="IPR013780">
    <property type="entry name" value="Glyco_hydro_b"/>
</dbReference>
<evidence type="ECO:0000256" key="5">
    <source>
        <dbReference type="ARBA" id="ARBA00023157"/>
    </source>
</evidence>
<dbReference type="GO" id="GO:0006013">
    <property type="term" value="P:mannose metabolic process"/>
    <property type="evidence" value="ECO:0007669"/>
    <property type="project" value="InterPro"/>
</dbReference>
<dbReference type="Gene3D" id="1.20.1270.50">
    <property type="entry name" value="Glycoside hydrolase family 38, central domain"/>
    <property type="match status" value="2"/>
</dbReference>
<dbReference type="InterPro" id="IPR050843">
    <property type="entry name" value="Glycosyl_Hydrlase_38"/>
</dbReference>
<reference evidence="9" key="1">
    <citation type="journal article" date="2013" name="Genetics">
        <title>The draft genome and transcriptome of Panagrellus redivivus are shaped by the harsh demands of a free-living lifestyle.</title>
        <authorList>
            <person name="Srinivasan J."/>
            <person name="Dillman A.R."/>
            <person name="Macchietto M.G."/>
            <person name="Heikkinen L."/>
            <person name="Lakso M."/>
            <person name="Fracchia K.M."/>
            <person name="Antoshechkin I."/>
            <person name="Mortazavi A."/>
            <person name="Wong G."/>
            <person name="Sternberg P.W."/>
        </authorList>
    </citation>
    <scope>NUCLEOTIDE SEQUENCE [LARGE SCALE GENOMIC DNA]</scope>
    <source>
        <strain evidence="9">MT8872</strain>
    </source>
</reference>
<dbReference type="AlphaFoldDB" id="A0A7E4WCA8"/>
<dbReference type="SUPFAM" id="SSF74650">
    <property type="entry name" value="Galactose mutarotase-like"/>
    <property type="match status" value="1"/>
</dbReference>
<dbReference type="EC" id="3.2.1.-" evidence="7"/>
<name>A0A7E4WCA8_PANRE</name>
<dbReference type="SMART" id="SM00872">
    <property type="entry name" value="Alpha-mann_mid"/>
    <property type="match status" value="1"/>
</dbReference>
<evidence type="ECO:0000313" key="10">
    <source>
        <dbReference type="WBParaSite" id="Pan_g9020.t1"/>
    </source>
</evidence>
<dbReference type="InterPro" id="IPR027291">
    <property type="entry name" value="Glyco_hydro_38_N_sf"/>
</dbReference>
<keyword evidence="9" id="KW-1185">Reference proteome</keyword>
<dbReference type="InterPro" id="IPR011330">
    <property type="entry name" value="Glyco_hydro/deAcase_b/a-brl"/>
</dbReference>
<evidence type="ECO:0000256" key="4">
    <source>
        <dbReference type="ARBA" id="ARBA00022833"/>
    </source>
</evidence>
<dbReference type="Gene3D" id="2.60.40.1180">
    <property type="entry name" value="Golgi alpha-mannosidase II"/>
    <property type="match status" value="1"/>
</dbReference>
<dbReference type="FunFam" id="1.20.1270.50:FF:000003">
    <property type="entry name" value="Alpha-mannosidase"/>
    <property type="match status" value="1"/>
</dbReference>
<evidence type="ECO:0000256" key="3">
    <source>
        <dbReference type="ARBA" id="ARBA00022801"/>
    </source>
</evidence>
<dbReference type="GO" id="GO:0046872">
    <property type="term" value="F:metal ion binding"/>
    <property type="evidence" value="ECO:0007669"/>
    <property type="project" value="UniProtKB-KW"/>
</dbReference>
<keyword evidence="5" id="KW-1015">Disulfide bond</keyword>
<feature type="domain" description="Glycoside hydrolase family 38 central" evidence="8">
    <location>
        <begin position="292"/>
        <end position="369"/>
    </location>
</feature>
<dbReference type="Pfam" id="PF07748">
    <property type="entry name" value="Glyco_hydro_38C"/>
    <property type="match status" value="1"/>
</dbReference>
<dbReference type="InterPro" id="IPR000602">
    <property type="entry name" value="Glyco_hydro_38_N"/>
</dbReference>
<sequence length="959" mass="109103">LQLQTGVQYIIDTVVEGLKRDKNRRFVYAEVSFLTRWLDTRSDEEVQDIIDLVKNGQLEFVGGGWVQPDEGATHYVDIIDQYTLGLRKLNSTFGSQCGHPKIGWQLDPFGHSREHGNILAELGYEGMVFGREHHLEQDARLPYKGLEMNWYTSNENPDRKILTKSLNNLYFMPGGMCWDVFCDNQPVVANPKFENFNAESQAQNVVNHVEKDLQPYQRHNHYVFMMGSDFLYQGAEQYMRNIDNLIKVVRQKTKYNIFYSTPSCYFKAIKEANQNWPNKTYDFMPYASSVDEYWTGYFTSKPALKGLVRQSSALLNTIRQQTVFAQPKTLDEYNSPELKLEKACGLAQHHDGITGTSKEHVTKDYEKRLLNGWTSGYTALQNALQGISQAVKKNSETFPTQVVCRLLNESVCDFTKTNQADFAVTIVNGNSQATKKLIRFPVWHSMLALVDANDKEIEQAWLLPSFTNAAQLPTADVAPYELQFIYEVPANGFTTVFVSSLKKYKQLKLHQEAPRLDSKAEVTVESDTIRITFDSNNLIVSVTDLTTNTVYPLRQHFMYYEGHDNNGPASGAYIFRPQTQQATEVNSHPYLSTVYLEGRQQFSDWVSQTIRLTPGKKYVEFEWTVGPLPENDHDGKRYGKELISRYETGIGSKDIFYTDSNGRQLIQRKRNYNPDFQVDTNQVVSMNMLPVNSRALIKDEKTAFTVLTDRSHAGGSIVDGALDFLLHRRDFYDDGKGVDENLDEPGRDGKGLVVRGVHRIYFGDADKIAAAHRPGAVDFFYQPVITFSTYDSITSYTSKYAANFTGAATALPANVQILTLKQLAPGKVLLRLEHFFAKDEDATLSKPATVDLKNFFADKCAWDSCPAYTNDGSVNVHLIAHTHDDAGWIKTVDDYFTGYNARQLQTGVQYIIDTVVEGLKRDKNRRFVYAEVSFLTRWLDTRSDEEVQDIIDLVKNGQL</sequence>
<protein>
    <recommendedName>
        <fullName evidence="7">Alpha-mannosidase</fullName>
        <ecNumber evidence="7">3.2.1.-</ecNumber>
    </recommendedName>
</protein>
<keyword evidence="6 7" id="KW-0326">Glycosidase</keyword>
<dbReference type="Gene3D" id="2.70.98.30">
    <property type="entry name" value="Golgi alpha-mannosidase II, domain 4"/>
    <property type="match status" value="1"/>
</dbReference>
<proteinExistence type="inferred from homology"/>
<dbReference type="SUPFAM" id="SSF88688">
    <property type="entry name" value="Families 57/38 glycoside transferase middle domain"/>
    <property type="match status" value="1"/>
</dbReference>
<dbReference type="InterPro" id="IPR028995">
    <property type="entry name" value="Glyco_hydro_57/38_cen_sf"/>
</dbReference>
<dbReference type="InterPro" id="IPR011682">
    <property type="entry name" value="Glyco_hydro_38_C"/>
</dbReference>
<evidence type="ECO:0000256" key="7">
    <source>
        <dbReference type="RuleBase" id="RU361199"/>
    </source>
</evidence>
<dbReference type="GO" id="GO:0004559">
    <property type="term" value="F:alpha-mannosidase activity"/>
    <property type="evidence" value="ECO:0007669"/>
    <property type="project" value="InterPro"/>
</dbReference>
<dbReference type="InterPro" id="IPR011013">
    <property type="entry name" value="Gal_mutarotase_sf_dom"/>
</dbReference>
<dbReference type="Pfam" id="PF09261">
    <property type="entry name" value="Alpha-mann_mid"/>
    <property type="match status" value="1"/>
</dbReference>
<dbReference type="FunFam" id="1.20.1270.50:FF:000002">
    <property type="entry name" value="Alpha-mannosidase"/>
    <property type="match status" value="1"/>
</dbReference>
<comment type="similarity">
    <text evidence="1 7">Belongs to the glycosyl hydrolase 38 family.</text>
</comment>
<keyword evidence="4 7" id="KW-0862">Zinc</keyword>
<evidence type="ECO:0000259" key="8">
    <source>
        <dbReference type="SMART" id="SM00872"/>
    </source>
</evidence>
<keyword evidence="2 7" id="KW-0479">Metal-binding</keyword>
<dbReference type="SUPFAM" id="SSF88713">
    <property type="entry name" value="Glycoside hydrolase/deacetylase"/>
    <property type="match status" value="2"/>
</dbReference>
<dbReference type="InterPro" id="IPR015341">
    <property type="entry name" value="Glyco_hydro_38_cen"/>
</dbReference>
<dbReference type="Gene3D" id="2.60.40.1360">
    <property type="match status" value="1"/>
</dbReference>
<evidence type="ECO:0000256" key="1">
    <source>
        <dbReference type="ARBA" id="ARBA00009792"/>
    </source>
</evidence>
<evidence type="ECO:0000256" key="6">
    <source>
        <dbReference type="ARBA" id="ARBA00023295"/>
    </source>
</evidence>
<organism evidence="9 10">
    <name type="scientific">Panagrellus redivivus</name>
    <name type="common">Microworm</name>
    <dbReference type="NCBI Taxonomy" id="6233"/>
    <lineage>
        <taxon>Eukaryota</taxon>
        <taxon>Metazoa</taxon>
        <taxon>Ecdysozoa</taxon>
        <taxon>Nematoda</taxon>
        <taxon>Chromadorea</taxon>
        <taxon>Rhabditida</taxon>
        <taxon>Tylenchina</taxon>
        <taxon>Panagrolaimomorpha</taxon>
        <taxon>Panagrolaimoidea</taxon>
        <taxon>Panagrolaimidae</taxon>
        <taxon>Panagrellus</taxon>
    </lineage>
</organism>
<evidence type="ECO:0000313" key="9">
    <source>
        <dbReference type="Proteomes" id="UP000492821"/>
    </source>
</evidence>
<dbReference type="InterPro" id="IPR037094">
    <property type="entry name" value="Glyco_hydro_38_cen_sf"/>
</dbReference>
<dbReference type="PANTHER" id="PTHR11607">
    <property type="entry name" value="ALPHA-MANNOSIDASE"/>
    <property type="match status" value="1"/>
</dbReference>
<reference evidence="10" key="2">
    <citation type="submission" date="2020-10" db="UniProtKB">
        <authorList>
            <consortium name="WormBaseParasite"/>
        </authorList>
    </citation>
    <scope>IDENTIFICATION</scope>
</reference>
<dbReference type="GO" id="GO:0030246">
    <property type="term" value="F:carbohydrate binding"/>
    <property type="evidence" value="ECO:0007669"/>
    <property type="project" value="InterPro"/>
</dbReference>
<dbReference type="WBParaSite" id="Pan_g9020.t1">
    <property type="protein sequence ID" value="Pan_g9020.t1"/>
    <property type="gene ID" value="Pan_g9020"/>
</dbReference>